<dbReference type="InterPro" id="IPR009057">
    <property type="entry name" value="Homeodomain-like_sf"/>
</dbReference>
<comment type="subcellular location">
    <subcellularLocation>
        <location evidence="1">Nucleus</location>
    </subcellularLocation>
</comment>
<dbReference type="EMBL" id="JAWZYT010001926">
    <property type="protein sequence ID" value="KAK4308114.1"/>
    <property type="molecule type" value="Genomic_DNA"/>
</dbReference>
<dbReference type="GO" id="GO:0003677">
    <property type="term" value="F:DNA binding"/>
    <property type="evidence" value="ECO:0007669"/>
    <property type="project" value="InterPro"/>
</dbReference>
<evidence type="ECO:0008006" key="6">
    <source>
        <dbReference type="Google" id="ProtNLM"/>
    </source>
</evidence>
<dbReference type="Gene3D" id="3.30.420.10">
    <property type="entry name" value="Ribonuclease H-like superfamily/Ribonuclease H"/>
    <property type="match status" value="1"/>
</dbReference>
<dbReference type="InterPro" id="IPR036397">
    <property type="entry name" value="RNaseH_sf"/>
</dbReference>
<dbReference type="Proteomes" id="UP001292094">
    <property type="component" value="Unassembled WGS sequence"/>
</dbReference>
<reference evidence="4" key="1">
    <citation type="submission" date="2023-11" db="EMBL/GenBank/DDBJ databases">
        <title>Genome assemblies of two species of porcelain crab, Petrolisthes cinctipes and Petrolisthes manimaculis (Anomura: Porcellanidae).</title>
        <authorList>
            <person name="Angst P."/>
        </authorList>
    </citation>
    <scope>NUCLEOTIDE SEQUENCE</scope>
    <source>
        <strain evidence="4">PB745_02</strain>
        <tissue evidence="4">Gill</tissue>
    </source>
</reference>
<keyword evidence="5" id="KW-1185">Reference proteome</keyword>
<evidence type="ECO:0000313" key="4">
    <source>
        <dbReference type="EMBL" id="KAK4308114.1"/>
    </source>
</evidence>
<feature type="domain" description="Transposase Tc1-like" evidence="2">
    <location>
        <begin position="44"/>
        <end position="109"/>
    </location>
</feature>
<gene>
    <name evidence="4" type="ORF">Pmani_020177</name>
</gene>
<comment type="caution">
    <text evidence="4">The sequence shown here is derived from an EMBL/GenBank/DDBJ whole genome shotgun (WGS) entry which is preliminary data.</text>
</comment>
<dbReference type="GO" id="GO:0005634">
    <property type="term" value="C:nucleus"/>
    <property type="evidence" value="ECO:0007669"/>
    <property type="project" value="UniProtKB-SubCell"/>
</dbReference>
<accession>A0AAE1PIZ4</accession>
<protein>
    <recommendedName>
        <fullName evidence="6">Transposase</fullName>
    </recommendedName>
</protein>
<dbReference type="PANTHER" id="PTHR23022">
    <property type="entry name" value="TRANSPOSABLE ELEMENT-RELATED"/>
    <property type="match status" value="1"/>
</dbReference>
<evidence type="ECO:0000256" key="1">
    <source>
        <dbReference type="ARBA" id="ARBA00004123"/>
    </source>
</evidence>
<name>A0AAE1PIZ4_9EUCA</name>
<dbReference type="SUPFAM" id="SSF46689">
    <property type="entry name" value="Homeodomain-like"/>
    <property type="match status" value="1"/>
</dbReference>
<evidence type="ECO:0000259" key="3">
    <source>
        <dbReference type="Pfam" id="PF13358"/>
    </source>
</evidence>
<dbReference type="GO" id="GO:0015074">
    <property type="term" value="P:DNA integration"/>
    <property type="evidence" value="ECO:0007669"/>
    <property type="project" value="InterPro"/>
</dbReference>
<dbReference type="InterPro" id="IPR038717">
    <property type="entry name" value="Tc1-like_DDE_dom"/>
</dbReference>
<feature type="domain" description="Tc1-like transposase DDE" evidence="3">
    <location>
        <begin position="118"/>
        <end position="273"/>
    </location>
</feature>
<dbReference type="AlphaFoldDB" id="A0AAE1PIZ4"/>
<dbReference type="Pfam" id="PF01498">
    <property type="entry name" value="HTH_Tnp_Tc3_2"/>
    <property type="match status" value="1"/>
</dbReference>
<dbReference type="InterPro" id="IPR002492">
    <property type="entry name" value="Transposase_Tc1-like"/>
</dbReference>
<dbReference type="GO" id="GO:0006313">
    <property type="term" value="P:DNA transposition"/>
    <property type="evidence" value="ECO:0007669"/>
    <property type="project" value="InterPro"/>
</dbReference>
<evidence type="ECO:0000259" key="2">
    <source>
        <dbReference type="Pfam" id="PF01498"/>
    </source>
</evidence>
<dbReference type="InterPro" id="IPR052338">
    <property type="entry name" value="Transposase_5"/>
</dbReference>
<dbReference type="Pfam" id="PF13358">
    <property type="entry name" value="DDE_3"/>
    <property type="match status" value="1"/>
</dbReference>
<sequence length="323" mass="37713">MLAKVLRPPPTAKRWTRRFEESGNLCNLAKRPRPRVTTPEEDVRIRRAPSETRFTTATAIREALNLNVSATTVRRRLHEAGIHHRVPATKERLTAAHRAGRLAFANQYVGHDLDFWSRVVFTDEKTFNSFNHGRLHVWRENNTRYETHNIYEEARNGHTTCNVWGWICRHGMGNVTKIEGKFTAAAYIDILEKNFIPSLQENNYPFPPDPIIFVQDRCPVHTARIVKDWFADQQNIQLLELPNIQLLELPSKGCDCNPIEHIWANMVNTWEPELERTEEQLMAHTQRQWELFRARPQEVRNLVSSMPDRLRAVIDAEGGWTHY</sequence>
<evidence type="ECO:0000313" key="5">
    <source>
        <dbReference type="Proteomes" id="UP001292094"/>
    </source>
</evidence>
<organism evidence="4 5">
    <name type="scientific">Petrolisthes manimaculis</name>
    <dbReference type="NCBI Taxonomy" id="1843537"/>
    <lineage>
        <taxon>Eukaryota</taxon>
        <taxon>Metazoa</taxon>
        <taxon>Ecdysozoa</taxon>
        <taxon>Arthropoda</taxon>
        <taxon>Crustacea</taxon>
        <taxon>Multicrustacea</taxon>
        <taxon>Malacostraca</taxon>
        <taxon>Eumalacostraca</taxon>
        <taxon>Eucarida</taxon>
        <taxon>Decapoda</taxon>
        <taxon>Pleocyemata</taxon>
        <taxon>Anomura</taxon>
        <taxon>Galatheoidea</taxon>
        <taxon>Porcellanidae</taxon>
        <taxon>Petrolisthes</taxon>
    </lineage>
</organism>
<proteinExistence type="predicted"/>
<dbReference type="PANTHER" id="PTHR23022:SF134">
    <property type="entry name" value="TRANSPOSABLE ELEMENT TC1 TRANSPOSASE"/>
    <property type="match status" value="1"/>
</dbReference>